<evidence type="ECO:0000256" key="6">
    <source>
        <dbReference type="ARBA" id="ARBA00022964"/>
    </source>
</evidence>
<dbReference type="SUPFAM" id="SSF51182">
    <property type="entry name" value="RmlC-like cupins"/>
    <property type="match status" value="1"/>
</dbReference>
<evidence type="ECO:0000256" key="10">
    <source>
        <dbReference type="PIRSR" id="PIRSR610300-50"/>
    </source>
</evidence>
<evidence type="ECO:0000256" key="11">
    <source>
        <dbReference type="PIRSR" id="PIRSR610300-51"/>
    </source>
</evidence>
<dbReference type="OrthoDB" id="543511at2759"/>
<evidence type="ECO:0000256" key="4">
    <source>
        <dbReference type="ARBA" id="ARBA00022723"/>
    </source>
</evidence>
<keyword evidence="7 12" id="KW-0560">Oxidoreductase</keyword>
<keyword evidence="5 10" id="KW-0883">Thioether bond</keyword>
<evidence type="ECO:0000256" key="5">
    <source>
        <dbReference type="ARBA" id="ARBA00022784"/>
    </source>
</evidence>
<dbReference type="GO" id="GO:0008198">
    <property type="term" value="F:ferrous iron binding"/>
    <property type="evidence" value="ECO:0007669"/>
    <property type="project" value="TreeGrafter"/>
</dbReference>
<feature type="binding site" evidence="11">
    <location>
        <position position="85"/>
    </location>
    <ligand>
        <name>Fe cation</name>
        <dbReference type="ChEBI" id="CHEBI:24875"/>
        <note>catalytic</note>
    </ligand>
</feature>
<dbReference type="PANTHER" id="PTHR12918:SF1">
    <property type="entry name" value="CYSTEINE DIOXYGENASE TYPE 1"/>
    <property type="match status" value="1"/>
</dbReference>
<gene>
    <name evidence="13" type="ORF">OIDMADRAFT_155190</name>
</gene>
<dbReference type="STRING" id="913774.A0A0C3HDA5"/>
<sequence length="192" mass="21629">MDPFHRLVSDLSRILGPSSGLNSSDIEVTELQKLMESYTSKESDWSRYAFSDFSRGYTRNLVDEGNGKSNLLVLVWSPGRGSPIHDHADAHCLMKVLKGSLKETRFDFPSDEDEKPEIIKETIYKEGMVTYMSDDLGLHKISNADPENVAVSLHLYTPPNAAVYGCNIFDERSGKRSHVSQSNFYSIYGRKV</sequence>
<feature type="cross-link" description="3'-(S-cysteinyl)-tyrosine (Cys-Tyr)" evidence="10">
    <location>
        <begin position="92"/>
        <end position="156"/>
    </location>
</feature>
<reference evidence="13 14" key="1">
    <citation type="submission" date="2014-04" db="EMBL/GenBank/DDBJ databases">
        <authorList>
            <consortium name="DOE Joint Genome Institute"/>
            <person name="Kuo A."/>
            <person name="Martino E."/>
            <person name="Perotto S."/>
            <person name="Kohler A."/>
            <person name="Nagy L.G."/>
            <person name="Floudas D."/>
            <person name="Copeland A."/>
            <person name="Barry K.W."/>
            <person name="Cichocki N."/>
            <person name="Veneault-Fourrey C."/>
            <person name="LaButti K."/>
            <person name="Lindquist E.A."/>
            <person name="Lipzen A."/>
            <person name="Lundell T."/>
            <person name="Morin E."/>
            <person name="Murat C."/>
            <person name="Sun H."/>
            <person name="Tunlid A."/>
            <person name="Henrissat B."/>
            <person name="Grigoriev I.V."/>
            <person name="Hibbett D.S."/>
            <person name="Martin F."/>
            <person name="Nordberg H.P."/>
            <person name="Cantor M.N."/>
            <person name="Hua S.X."/>
        </authorList>
    </citation>
    <scope>NUCLEOTIDE SEQUENCE [LARGE SCALE GENOMIC DNA]</scope>
    <source>
        <strain evidence="13 14">Zn</strain>
    </source>
</reference>
<evidence type="ECO:0000256" key="2">
    <source>
        <dbReference type="ARBA" id="ARBA00006622"/>
    </source>
</evidence>
<evidence type="ECO:0000256" key="9">
    <source>
        <dbReference type="ARBA" id="ARBA00070673"/>
    </source>
</evidence>
<evidence type="ECO:0000256" key="8">
    <source>
        <dbReference type="ARBA" id="ARBA00023004"/>
    </source>
</evidence>
<comment type="similarity">
    <text evidence="2 12">Belongs to the cysteine dioxygenase family.</text>
</comment>
<keyword evidence="14" id="KW-1185">Reference proteome</keyword>
<evidence type="ECO:0000256" key="3">
    <source>
        <dbReference type="ARBA" id="ARBA00013133"/>
    </source>
</evidence>
<dbReference type="EMBL" id="KN832871">
    <property type="protein sequence ID" value="KIN06231.1"/>
    <property type="molecule type" value="Genomic_DNA"/>
</dbReference>
<evidence type="ECO:0000313" key="14">
    <source>
        <dbReference type="Proteomes" id="UP000054321"/>
    </source>
</evidence>
<dbReference type="HOGENOM" id="CLU_079443_4_1_1"/>
<dbReference type="FunFam" id="2.60.120.10:FF:000189">
    <property type="entry name" value="Cysteine dioxygenase"/>
    <property type="match status" value="1"/>
</dbReference>
<feature type="binding site" evidence="11">
    <location>
        <position position="139"/>
    </location>
    <ligand>
        <name>Fe cation</name>
        <dbReference type="ChEBI" id="CHEBI:24875"/>
        <note>catalytic</note>
    </ligand>
</feature>
<protein>
    <recommendedName>
        <fullName evidence="9 12">Cysteine dioxygenase</fullName>
        <ecNumber evidence="3 12">1.13.11.20</ecNumber>
    </recommendedName>
</protein>
<name>A0A0C3HDA5_OIDMZ</name>
<keyword evidence="4 11" id="KW-0479">Metal-binding</keyword>
<dbReference type="Gene3D" id="2.60.120.10">
    <property type="entry name" value="Jelly Rolls"/>
    <property type="match status" value="1"/>
</dbReference>
<feature type="binding site" evidence="11">
    <location>
        <position position="87"/>
    </location>
    <ligand>
        <name>Fe cation</name>
        <dbReference type="ChEBI" id="CHEBI:24875"/>
        <note>catalytic</note>
    </ligand>
</feature>
<dbReference type="InterPro" id="IPR014710">
    <property type="entry name" value="RmlC-like_jellyroll"/>
</dbReference>
<organism evidence="13 14">
    <name type="scientific">Oidiodendron maius (strain Zn)</name>
    <dbReference type="NCBI Taxonomy" id="913774"/>
    <lineage>
        <taxon>Eukaryota</taxon>
        <taxon>Fungi</taxon>
        <taxon>Dikarya</taxon>
        <taxon>Ascomycota</taxon>
        <taxon>Pezizomycotina</taxon>
        <taxon>Leotiomycetes</taxon>
        <taxon>Leotiomycetes incertae sedis</taxon>
        <taxon>Myxotrichaceae</taxon>
        <taxon>Oidiodendron</taxon>
    </lineage>
</organism>
<accession>A0A0C3HDA5</accession>
<dbReference type="InParanoid" id="A0A0C3HDA5"/>
<dbReference type="EC" id="1.13.11.20" evidence="3 12"/>
<dbReference type="CDD" id="cd10548">
    <property type="entry name" value="cupin_CDO"/>
    <property type="match status" value="1"/>
</dbReference>
<dbReference type="GO" id="GO:0019448">
    <property type="term" value="P:L-cysteine catabolic process"/>
    <property type="evidence" value="ECO:0007669"/>
    <property type="project" value="TreeGrafter"/>
</dbReference>
<keyword evidence="6 12" id="KW-0223">Dioxygenase</keyword>
<evidence type="ECO:0000256" key="12">
    <source>
        <dbReference type="RuleBase" id="RU366010"/>
    </source>
</evidence>
<dbReference type="GO" id="GO:0017172">
    <property type="term" value="F:cysteine dioxygenase activity"/>
    <property type="evidence" value="ECO:0007669"/>
    <property type="project" value="UniProtKB-UniRule"/>
</dbReference>
<dbReference type="InterPro" id="IPR010300">
    <property type="entry name" value="CDO_1"/>
</dbReference>
<comment type="catalytic activity">
    <reaction evidence="1 12">
        <text>L-cysteine + O2 = 3-sulfino-L-alanine + H(+)</text>
        <dbReference type="Rhea" id="RHEA:20441"/>
        <dbReference type="ChEBI" id="CHEBI:15378"/>
        <dbReference type="ChEBI" id="CHEBI:15379"/>
        <dbReference type="ChEBI" id="CHEBI:35235"/>
        <dbReference type="ChEBI" id="CHEBI:61085"/>
        <dbReference type="EC" id="1.13.11.20"/>
    </reaction>
</comment>
<dbReference type="AlphaFoldDB" id="A0A0C3HDA5"/>
<comment type="cofactor">
    <cofactor evidence="12">
        <name>Fe cation</name>
        <dbReference type="ChEBI" id="CHEBI:24875"/>
    </cofactor>
    <text evidence="12">Binds 1 Fe cation per subunit.</text>
</comment>
<keyword evidence="8 11" id="KW-0408">Iron</keyword>
<dbReference type="InterPro" id="IPR011051">
    <property type="entry name" value="RmlC_Cupin_sf"/>
</dbReference>
<evidence type="ECO:0000313" key="13">
    <source>
        <dbReference type="EMBL" id="KIN06231.1"/>
    </source>
</evidence>
<evidence type="ECO:0000256" key="1">
    <source>
        <dbReference type="ARBA" id="ARBA00000629"/>
    </source>
</evidence>
<reference evidence="14" key="2">
    <citation type="submission" date="2015-01" db="EMBL/GenBank/DDBJ databases">
        <title>Evolutionary Origins and Diversification of the Mycorrhizal Mutualists.</title>
        <authorList>
            <consortium name="DOE Joint Genome Institute"/>
            <consortium name="Mycorrhizal Genomics Consortium"/>
            <person name="Kohler A."/>
            <person name="Kuo A."/>
            <person name="Nagy L.G."/>
            <person name="Floudas D."/>
            <person name="Copeland A."/>
            <person name="Barry K.W."/>
            <person name="Cichocki N."/>
            <person name="Veneault-Fourrey C."/>
            <person name="LaButti K."/>
            <person name="Lindquist E.A."/>
            <person name="Lipzen A."/>
            <person name="Lundell T."/>
            <person name="Morin E."/>
            <person name="Murat C."/>
            <person name="Riley R."/>
            <person name="Ohm R."/>
            <person name="Sun H."/>
            <person name="Tunlid A."/>
            <person name="Henrissat B."/>
            <person name="Grigoriev I.V."/>
            <person name="Hibbett D.S."/>
            <person name="Martin F."/>
        </authorList>
    </citation>
    <scope>NUCLEOTIDE SEQUENCE [LARGE SCALE GENOMIC DNA]</scope>
    <source>
        <strain evidence="14">Zn</strain>
    </source>
</reference>
<proteinExistence type="inferred from homology"/>
<evidence type="ECO:0000256" key="7">
    <source>
        <dbReference type="ARBA" id="ARBA00023002"/>
    </source>
</evidence>
<dbReference type="Pfam" id="PF05995">
    <property type="entry name" value="CDO_I"/>
    <property type="match status" value="1"/>
</dbReference>
<dbReference type="Proteomes" id="UP000054321">
    <property type="component" value="Unassembled WGS sequence"/>
</dbReference>
<dbReference type="PANTHER" id="PTHR12918">
    <property type="entry name" value="CYSTEINE DIOXYGENASE"/>
    <property type="match status" value="1"/>
</dbReference>